<evidence type="ECO:0000259" key="8">
    <source>
        <dbReference type="PROSITE" id="PS51362"/>
    </source>
</evidence>
<dbReference type="OrthoDB" id="5987191at2759"/>
<evidence type="ECO:0000256" key="4">
    <source>
        <dbReference type="ARBA" id="ARBA00022729"/>
    </source>
</evidence>
<evidence type="ECO:0000256" key="7">
    <source>
        <dbReference type="SAM" id="Phobius"/>
    </source>
</evidence>
<keyword evidence="3" id="KW-0964">Secreted</keyword>
<evidence type="ECO:0000256" key="2">
    <source>
        <dbReference type="ARBA" id="ARBA00006656"/>
    </source>
</evidence>
<comment type="caution">
    <text evidence="9">The sequence shown here is derived from an EMBL/GenBank/DDBJ whole genome shotgun (WGS) entry which is preliminary data.</text>
</comment>
<keyword evidence="7" id="KW-0472">Membrane</keyword>
<reference evidence="9 10" key="2">
    <citation type="journal article" date="2019" name="G3 (Bethesda)">
        <title>Hybrid Assembly of the Genome of the Entomopathogenic Nematode Steinernema carpocapsae Identifies the X-Chromosome.</title>
        <authorList>
            <person name="Serra L."/>
            <person name="Macchietto M."/>
            <person name="Macias-Munoz A."/>
            <person name="McGill C.J."/>
            <person name="Rodriguez I.M."/>
            <person name="Rodriguez B."/>
            <person name="Murad R."/>
            <person name="Mortazavi A."/>
        </authorList>
    </citation>
    <scope>NUCLEOTIDE SEQUENCE [LARGE SCALE GENOMIC DNA]</scope>
    <source>
        <strain evidence="9 10">ALL</strain>
    </source>
</reference>
<reference evidence="9 10" key="1">
    <citation type="journal article" date="2015" name="Genome Biol.">
        <title>Comparative genomics of Steinernema reveals deeply conserved gene regulatory networks.</title>
        <authorList>
            <person name="Dillman A.R."/>
            <person name="Macchietto M."/>
            <person name="Porter C.F."/>
            <person name="Rogers A."/>
            <person name="Williams B."/>
            <person name="Antoshechkin I."/>
            <person name="Lee M.M."/>
            <person name="Goodwin Z."/>
            <person name="Lu X."/>
            <person name="Lewis E.E."/>
            <person name="Goodrich-Blair H."/>
            <person name="Stock S.P."/>
            <person name="Adams B.J."/>
            <person name="Sternberg P.W."/>
            <person name="Mortazavi A."/>
        </authorList>
    </citation>
    <scope>NUCLEOTIDE SEQUENCE [LARGE SCALE GENOMIC DNA]</scope>
    <source>
        <strain evidence="9 10">ALL</strain>
    </source>
</reference>
<name>A0A4U5MM24_STECR</name>
<comment type="similarity">
    <text evidence="2">Belongs to the TGF-beta family.</text>
</comment>
<keyword evidence="4" id="KW-0732">Signal</keyword>
<dbReference type="EMBL" id="AZBU02000007">
    <property type="protein sequence ID" value="TKR70213.1"/>
    <property type="molecule type" value="Genomic_DNA"/>
</dbReference>
<evidence type="ECO:0000256" key="3">
    <source>
        <dbReference type="ARBA" id="ARBA00022525"/>
    </source>
</evidence>
<dbReference type="InterPro" id="IPR015615">
    <property type="entry name" value="TGF-beta-rel"/>
</dbReference>
<feature type="transmembrane region" description="Helical" evidence="7">
    <location>
        <begin position="59"/>
        <end position="79"/>
    </location>
</feature>
<dbReference type="GO" id="GO:0005615">
    <property type="term" value="C:extracellular space"/>
    <property type="evidence" value="ECO:0007669"/>
    <property type="project" value="TreeGrafter"/>
</dbReference>
<evidence type="ECO:0000256" key="6">
    <source>
        <dbReference type="SAM" id="MobiDB-lite"/>
    </source>
</evidence>
<evidence type="ECO:0000256" key="1">
    <source>
        <dbReference type="ARBA" id="ARBA00004613"/>
    </source>
</evidence>
<feature type="region of interest" description="Disordered" evidence="6">
    <location>
        <begin position="265"/>
        <end position="286"/>
    </location>
</feature>
<keyword evidence="7" id="KW-1133">Transmembrane helix</keyword>
<dbReference type="STRING" id="34508.A0A4U5MM24"/>
<dbReference type="GO" id="GO:0005125">
    <property type="term" value="F:cytokine activity"/>
    <property type="evidence" value="ECO:0007669"/>
    <property type="project" value="TreeGrafter"/>
</dbReference>
<dbReference type="GO" id="GO:0008083">
    <property type="term" value="F:growth factor activity"/>
    <property type="evidence" value="ECO:0007669"/>
    <property type="project" value="InterPro"/>
</dbReference>
<evidence type="ECO:0000313" key="9">
    <source>
        <dbReference type="EMBL" id="TKR70213.1"/>
    </source>
</evidence>
<sequence>MTSATACRLAPYDDVTSDTEVIVHYGSNWRSERSQPANGPKADQPVGARRSRGFVCSNLLNSLFLILALACLPSLVMAAKPNRFTDEQIRELQAAFRTRLNLPEPPLSFKTTPAQIPPYMWDIYRDAQADIVRHFYPIRITSNHRGFLLTYDLKVANNKPSEERVVRAELKLQLAPFSEKGVYVDVYAVDENSNEMREPVDSRFTLPSNRSHWIDLDVLEVFQKSTGDGQLVEMFVEVEPINTAISSRSAALVVYFESDAPGAAEHRKKRSVRHANRHKKKHKLHGNRKLCKREPLSVSFTELNWNYFIVAPHFKVSQVHNISELFQVLNYVIGISNPLLRSVPMPRGMPLPNPISFERHQSRDHPIAGPLHRPELCAISLLRSSRTRRIDHPLLGPQRRYHNEKILRYGRQELWMQIVLSERAKVARLDACVVISRTENSPPHICFANLPVTHARQRPRPSFLYLPTTPPNYRNP</sequence>
<dbReference type="AlphaFoldDB" id="A0A4U5MM24"/>
<keyword evidence="5" id="KW-0325">Glycoprotein</keyword>
<keyword evidence="10" id="KW-1185">Reference proteome</keyword>
<gene>
    <name evidence="9" type="ORF">L596_022264</name>
</gene>
<organism evidence="9 10">
    <name type="scientific">Steinernema carpocapsae</name>
    <name type="common">Entomopathogenic nematode</name>
    <dbReference type="NCBI Taxonomy" id="34508"/>
    <lineage>
        <taxon>Eukaryota</taxon>
        <taxon>Metazoa</taxon>
        <taxon>Ecdysozoa</taxon>
        <taxon>Nematoda</taxon>
        <taxon>Chromadorea</taxon>
        <taxon>Rhabditida</taxon>
        <taxon>Tylenchina</taxon>
        <taxon>Panagrolaimomorpha</taxon>
        <taxon>Strongyloidoidea</taxon>
        <taxon>Steinernematidae</taxon>
        <taxon>Steinernema</taxon>
    </lineage>
</organism>
<evidence type="ECO:0000313" key="10">
    <source>
        <dbReference type="Proteomes" id="UP000298663"/>
    </source>
</evidence>
<dbReference type="Proteomes" id="UP000298663">
    <property type="component" value="Unassembled WGS sequence"/>
</dbReference>
<keyword evidence="7" id="KW-0812">Transmembrane</keyword>
<protein>
    <recommendedName>
        <fullName evidence="8">TGF-beta family profile domain-containing protein</fullName>
    </recommendedName>
</protein>
<feature type="compositionally biased region" description="Basic residues" evidence="6">
    <location>
        <begin position="266"/>
        <end position="286"/>
    </location>
</feature>
<proteinExistence type="inferred from homology"/>
<accession>A0A4U5MM24</accession>
<dbReference type="PANTHER" id="PTHR11848">
    <property type="entry name" value="TGF-BETA FAMILY"/>
    <property type="match status" value="1"/>
</dbReference>
<feature type="domain" description="TGF-beta family profile" evidence="8">
    <location>
        <begin position="267"/>
        <end position="313"/>
    </location>
</feature>
<dbReference type="InterPro" id="IPR001839">
    <property type="entry name" value="TGF-b_C"/>
</dbReference>
<comment type="subcellular location">
    <subcellularLocation>
        <location evidence="1">Secreted</location>
    </subcellularLocation>
</comment>
<evidence type="ECO:0000256" key="5">
    <source>
        <dbReference type="ARBA" id="ARBA00023180"/>
    </source>
</evidence>
<dbReference type="PROSITE" id="PS51362">
    <property type="entry name" value="TGF_BETA_2"/>
    <property type="match status" value="1"/>
</dbReference>
<dbReference type="PANTHER" id="PTHR11848:SF310">
    <property type="entry name" value="PROTEIN 60A-RELATED"/>
    <property type="match status" value="1"/>
</dbReference>
<dbReference type="Gene3D" id="2.60.120.970">
    <property type="match status" value="1"/>
</dbReference>